<evidence type="ECO:0000256" key="1">
    <source>
        <dbReference type="ARBA" id="ARBA00010577"/>
    </source>
</evidence>
<evidence type="ECO:0000313" key="8">
    <source>
        <dbReference type="EMBL" id="OZI74669.1"/>
    </source>
</evidence>
<dbReference type="SUPFAM" id="SSF69304">
    <property type="entry name" value="Tricorn protease N-terminal domain"/>
    <property type="match status" value="1"/>
</dbReference>
<gene>
    <name evidence="8" type="primary">flgD</name>
    <name evidence="8" type="ORF">CAL22_09450</name>
</gene>
<dbReference type="RefSeq" id="WP_094812525.1">
    <property type="nucleotide sequence ID" value="NZ_NEVU01000002.1"/>
</dbReference>
<reference evidence="9" key="1">
    <citation type="submission" date="2017-05" db="EMBL/GenBank/DDBJ databases">
        <title>Complete and WGS of Bordetella genogroups.</title>
        <authorList>
            <person name="Spilker T."/>
            <person name="Lipuma J."/>
        </authorList>
    </citation>
    <scope>NUCLEOTIDE SEQUENCE [LARGE SCALE GENOMIC DNA]</scope>
    <source>
        <strain evidence="9">AU6712</strain>
    </source>
</reference>
<dbReference type="Proteomes" id="UP000216429">
    <property type="component" value="Unassembled WGS sequence"/>
</dbReference>
<dbReference type="OrthoDB" id="9785233at2"/>
<dbReference type="InterPro" id="IPR025963">
    <property type="entry name" value="FLgD_Tudor"/>
</dbReference>
<dbReference type="InterPro" id="IPR005648">
    <property type="entry name" value="FlgD"/>
</dbReference>
<evidence type="ECO:0000256" key="2">
    <source>
        <dbReference type="ARBA" id="ARBA00016013"/>
    </source>
</evidence>
<feature type="domain" description="FlgD Tudor-like" evidence="7">
    <location>
        <begin position="85"/>
        <end position="228"/>
    </location>
</feature>
<evidence type="ECO:0000259" key="6">
    <source>
        <dbReference type="Pfam" id="PF13860"/>
    </source>
</evidence>
<evidence type="ECO:0000313" key="9">
    <source>
        <dbReference type="Proteomes" id="UP000216429"/>
    </source>
</evidence>
<proteinExistence type="inferred from homology"/>
<comment type="function">
    <text evidence="4 5">Required for flagellar hook formation. May act as a scaffolding protein.</text>
</comment>
<name>A0A261VKR1_9BORD</name>
<comment type="caution">
    <text evidence="8">The sequence shown here is derived from an EMBL/GenBank/DDBJ whole genome shotgun (WGS) entry which is preliminary data.</text>
</comment>
<dbReference type="EMBL" id="NEVU01000002">
    <property type="protein sequence ID" value="OZI74669.1"/>
    <property type="molecule type" value="Genomic_DNA"/>
</dbReference>
<dbReference type="GO" id="GO:0044781">
    <property type="term" value="P:bacterial-type flagellum organization"/>
    <property type="evidence" value="ECO:0007669"/>
    <property type="project" value="UniProtKB-UniRule"/>
</dbReference>
<dbReference type="NCBIfam" id="NF009276">
    <property type="entry name" value="PRK12633.1"/>
    <property type="match status" value="1"/>
</dbReference>
<accession>A0A261VKR1</accession>
<evidence type="ECO:0000259" key="7">
    <source>
        <dbReference type="Pfam" id="PF13861"/>
    </source>
</evidence>
<protein>
    <recommendedName>
        <fullName evidence="2 5">Basal-body rod modification protein FlgD</fullName>
    </recommendedName>
</protein>
<sequence>MTTVSTTTSSTSASSAQVGQATASAAKTIQDQFLTLLVTQLKNQDPLNPMDNAELTSQLAQISTVEGITNLNNTLLSISGQIDVSQSMDAVALIGKAVLVPGNKTSLGTNADDPTQRTATPVGYDVPADAAKLTIKIMDASGNVVRTVEQTNVATGVYTYDWDGNNDSGAAVKDGAYTFQVTAYDADNKSIAAEALTYGVVKSVDYSSDGLRLDLGLNGGKVSMLDIRKVLNG</sequence>
<comment type="similarity">
    <text evidence="1 5">Belongs to the FlgD family.</text>
</comment>
<evidence type="ECO:0000256" key="5">
    <source>
        <dbReference type="RuleBase" id="RU362076"/>
    </source>
</evidence>
<dbReference type="Pfam" id="PF13860">
    <property type="entry name" value="FlgD_ig"/>
    <property type="match status" value="1"/>
</dbReference>
<keyword evidence="8" id="KW-0969">Cilium</keyword>
<keyword evidence="8" id="KW-0966">Cell projection</keyword>
<organism evidence="8 9">
    <name type="scientific">Bordetella genomosp. 12</name>
    <dbReference type="NCBI Taxonomy" id="463035"/>
    <lineage>
        <taxon>Bacteria</taxon>
        <taxon>Pseudomonadati</taxon>
        <taxon>Pseudomonadota</taxon>
        <taxon>Betaproteobacteria</taxon>
        <taxon>Burkholderiales</taxon>
        <taxon>Alcaligenaceae</taxon>
        <taxon>Bordetella</taxon>
    </lineage>
</organism>
<keyword evidence="9" id="KW-1185">Reference proteome</keyword>
<feature type="domain" description="FlgD/Vpr Ig-like" evidence="6">
    <location>
        <begin position="118"/>
        <end position="186"/>
    </location>
</feature>
<evidence type="ECO:0000256" key="4">
    <source>
        <dbReference type="ARBA" id="ARBA00024746"/>
    </source>
</evidence>
<dbReference type="Pfam" id="PF13861">
    <property type="entry name" value="FLgD_tudor"/>
    <property type="match status" value="1"/>
</dbReference>
<dbReference type="AlphaFoldDB" id="A0A261VKR1"/>
<dbReference type="InterPro" id="IPR025965">
    <property type="entry name" value="FlgD/Vpr_Ig-like"/>
</dbReference>
<keyword evidence="3 5" id="KW-1005">Bacterial flagellum biogenesis</keyword>
<evidence type="ECO:0000256" key="3">
    <source>
        <dbReference type="ARBA" id="ARBA00022795"/>
    </source>
</evidence>
<keyword evidence="8" id="KW-0282">Flagellum</keyword>
<dbReference type="Pfam" id="PF03963">
    <property type="entry name" value="FlgD"/>
    <property type="match status" value="1"/>
</dbReference>
<dbReference type="Gene3D" id="2.60.40.4070">
    <property type="match status" value="1"/>
</dbReference>
<dbReference type="Gene3D" id="2.30.30.910">
    <property type="match status" value="1"/>
</dbReference>